<accession>A0AAE0ABF2</accession>
<protein>
    <recommendedName>
        <fullName evidence="1">DUF8040 domain-containing protein</fullName>
    </recommendedName>
</protein>
<name>A0AAE0ABF2_9ROSI</name>
<comment type="caution">
    <text evidence="2">The sequence shown here is derived from an EMBL/GenBank/DDBJ whole genome shotgun (WGS) entry which is preliminary data.</text>
</comment>
<organism evidence="2 3">
    <name type="scientific">Dipteronia sinensis</name>
    <dbReference type="NCBI Taxonomy" id="43782"/>
    <lineage>
        <taxon>Eukaryota</taxon>
        <taxon>Viridiplantae</taxon>
        <taxon>Streptophyta</taxon>
        <taxon>Embryophyta</taxon>
        <taxon>Tracheophyta</taxon>
        <taxon>Spermatophyta</taxon>
        <taxon>Magnoliopsida</taxon>
        <taxon>eudicotyledons</taxon>
        <taxon>Gunneridae</taxon>
        <taxon>Pentapetalae</taxon>
        <taxon>rosids</taxon>
        <taxon>malvids</taxon>
        <taxon>Sapindales</taxon>
        <taxon>Sapindaceae</taxon>
        <taxon>Hippocastanoideae</taxon>
        <taxon>Acereae</taxon>
        <taxon>Dipteronia</taxon>
    </lineage>
</organism>
<proteinExistence type="predicted"/>
<gene>
    <name evidence="2" type="ORF">Dsin_015495</name>
</gene>
<dbReference type="Proteomes" id="UP001281410">
    <property type="component" value="Unassembled WGS sequence"/>
</dbReference>
<dbReference type="InterPro" id="IPR058353">
    <property type="entry name" value="DUF8040"/>
</dbReference>
<evidence type="ECO:0000313" key="2">
    <source>
        <dbReference type="EMBL" id="KAK3210789.1"/>
    </source>
</evidence>
<evidence type="ECO:0000259" key="1">
    <source>
        <dbReference type="Pfam" id="PF26138"/>
    </source>
</evidence>
<feature type="domain" description="DUF8040" evidence="1">
    <location>
        <begin position="118"/>
        <end position="163"/>
    </location>
</feature>
<dbReference type="AlphaFoldDB" id="A0AAE0ABF2"/>
<reference evidence="2" key="1">
    <citation type="journal article" date="2023" name="Plant J.">
        <title>Genome sequences and population genomics provide insights into the demographic history, inbreeding, and mutation load of two 'living fossil' tree species of Dipteronia.</title>
        <authorList>
            <person name="Feng Y."/>
            <person name="Comes H.P."/>
            <person name="Chen J."/>
            <person name="Zhu S."/>
            <person name="Lu R."/>
            <person name="Zhang X."/>
            <person name="Li P."/>
            <person name="Qiu J."/>
            <person name="Olsen K.M."/>
            <person name="Qiu Y."/>
        </authorList>
    </citation>
    <scope>NUCLEOTIDE SEQUENCE</scope>
    <source>
        <strain evidence="2">NBL</strain>
    </source>
</reference>
<sequence length="246" mass="29251">MDGEENLALTWNEIEMDVEENLELTWDDTQMDEEENLGLSWGKNWEDIQETQDQSFRRFFSDWERQRCMAAVHLVYYLVQFIYILDLHYCSNYVDWKFMNNSVDNQKIRNELMQQVSTNEKCRDIIRMSPSTFAKFCELLRDTSRLKDNKNAIVEEQVAKFLQPNGVEVPQEIITSYRFYPYFKFEEMAKKTKINVEGGQPKKYTVKWTESMDVVLLDALLEQQANGNRIDETFITSAYNNVLKIC</sequence>
<dbReference type="EMBL" id="JANJYJ010000005">
    <property type="protein sequence ID" value="KAK3210789.1"/>
    <property type="molecule type" value="Genomic_DNA"/>
</dbReference>
<dbReference type="Pfam" id="PF26138">
    <property type="entry name" value="DUF8040"/>
    <property type="match status" value="1"/>
</dbReference>
<keyword evidence="3" id="KW-1185">Reference proteome</keyword>
<evidence type="ECO:0000313" key="3">
    <source>
        <dbReference type="Proteomes" id="UP001281410"/>
    </source>
</evidence>